<dbReference type="SUPFAM" id="SSF52266">
    <property type="entry name" value="SGNH hydrolase"/>
    <property type="match status" value="1"/>
</dbReference>
<organism evidence="2 3">
    <name type="scientific">Occultella aeris</name>
    <dbReference type="NCBI Taxonomy" id="2761496"/>
    <lineage>
        <taxon>Bacteria</taxon>
        <taxon>Bacillati</taxon>
        <taxon>Actinomycetota</taxon>
        <taxon>Actinomycetes</taxon>
        <taxon>Micrococcales</taxon>
        <taxon>Ruaniaceae</taxon>
        <taxon>Occultella</taxon>
    </lineage>
</organism>
<dbReference type="AlphaFoldDB" id="A0A7M4DFK5"/>
<proteinExistence type="predicted"/>
<dbReference type="PANTHER" id="PTHR30383:SF5">
    <property type="entry name" value="SGNH HYDROLASE-TYPE ESTERASE DOMAIN-CONTAINING PROTEIN"/>
    <property type="match status" value="1"/>
</dbReference>
<dbReference type="InterPro" id="IPR013830">
    <property type="entry name" value="SGNH_hydro"/>
</dbReference>
<dbReference type="GO" id="GO:0004622">
    <property type="term" value="F:phosphatidylcholine lysophospholipase activity"/>
    <property type="evidence" value="ECO:0007669"/>
    <property type="project" value="TreeGrafter"/>
</dbReference>
<name>A0A7M4DFK5_9MICO</name>
<dbReference type="InterPro" id="IPR051532">
    <property type="entry name" value="Ester_Hydrolysis_Enzymes"/>
</dbReference>
<dbReference type="InterPro" id="IPR036514">
    <property type="entry name" value="SGNH_hydro_sf"/>
</dbReference>
<gene>
    <name evidence="2" type="ORF">HALOF300_00896</name>
</gene>
<evidence type="ECO:0000313" key="2">
    <source>
        <dbReference type="EMBL" id="VZO35698.1"/>
    </source>
</evidence>
<reference evidence="2 3" key="1">
    <citation type="submission" date="2019-11" db="EMBL/GenBank/DDBJ databases">
        <authorList>
            <person name="Criscuolo A."/>
        </authorList>
    </citation>
    <scope>NUCLEOTIDE SEQUENCE [LARGE SCALE GENOMIC DNA]</scope>
    <source>
        <strain evidence="2">CIP111667</strain>
    </source>
</reference>
<comment type="caution">
    <text evidence="2">The sequence shown here is derived from an EMBL/GenBank/DDBJ whole genome shotgun (WGS) entry which is preliminary data.</text>
</comment>
<dbReference type="Pfam" id="PF13472">
    <property type="entry name" value="Lipase_GDSL_2"/>
    <property type="match status" value="1"/>
</dbReference>
<feature type="domain" description="SGNH hydrolase-type esterase" evidence="1">
    <location>
        <begin position="32"/>
        <end position="205"/>
    </location>
</feature>
<dbReference type="RefSeq" id="WP_156739657.1">
    <property type="nucleotide sequence ID" value="NZ_CACRYJ010000014.1"/>
</dbReference>
<dbReference type="EMBL" id="CACRYJ010000014">
    <property type="protein sequence ID" value="VZO35698.1"/>
    <property type="molecule type" value="Genomic_DNA"/>
</dbReference>
<accession>A0A7M4DFK5</accession>
<evidence type="ECO:0000259" key="1">
    <source>
        <dbReference type="Pfam" id="PF13472"/>
    </source>
</evidence>
<keyword evidence="2" id="KW-0378">Hydrolase</keyword>
<evidence type="ECO:0000313" key="3">
    <source>
        <dbReference type="Proteomes" id="UP000419743"/>
    </source>
</evidence>
<keyword evidence="3" id="KW-1185">Reference proteome</keyword>
<dbReference type="PANTHER" id="PTHR30383">
    <property type="entry name" value="THIOESTERASE 1/PROTEASE 1/LYSOPHOSPHOLIPASE L1"/>
    <property type="match status" value="1"/>
</dbReference>
<protein>
    <submittedName>
        <fullName evidence="2">GDSL-like Lipase/Acylhydrolase</fullName>
    </submittedName>
</protein>
<dbReference type="Proteomes" id="UP000419743">
    <property type="component" value="Unassembled WGS sequence"/>
</dbReference>
<dbReference type="Gene3D" id="3.40.50.1110">
    <property type="entry name" value="SGNH hydrolase"/>
    <property type="match status" value="1"/>
</dbReference>
<sequence length="229" mass="24677">MSVGPAGPTGQAGPADALAPVLAAPTPQVWSFIGDSVTAASWHTWGERGFVELFHERLRELGRTTDGVVNTAVSGWRVTDLAENLDAVCLRYRPDVVVIGVGLNGTKGLAHGVGAFGRAYRQLVTRIRLASDAVVVLATPNGTLPTGPEHVLAHLDAYAAEIRAVARDLAAPLVDHHAEWQATDPNTWYHWLGHGCHPNAYGHRAMARTMMRAFGVWSEDARSRRLTIP</sequence>